<evidence type="ECO:0000313" key="1">
    <source>
        <dbReference type="EMBL" id="KAG6943892.1"/>
    </source>
</evidence>
<accession>A0A8J5ISP0</accession>
<name>A0A8J5ISP0_9STRA</name>
<feature type="non-terminal residue" evidence="1">
    <location>
        <position position="1"/>
    </location>
</feature>
<keyword evidence="2" id="KW-1185">Reference proteome</keyword>
<comment type="caution">
    <text evidence="1">The sequence shown here is derived from an EMBL/GenBank/DDBJ whole genome shotgun (WGS) entry which is preliminary data.</text>
</comment>
<dbReference type="AlphaFoldDB" id="A0A8J5ISP0"/>
<protein>
    <submittedName>
        <fullName evidence="1">Uncharacterized protein</fullName>
    </submittedName>
</protein>
<gene>
    <name evidence="1" type="ORF">JG688_00017377</name>
</gene>
<evidence type="ECO:0000313" key="2">
    <source>
        <dbReference type="Proteomes" id="UP000709295"/>
    </source>
</evidence>
<dbReference type="EMBL" id="JAENGY010002545">
    <property type="protein sequence ID" value="KAG6943892.1"/>
    <property type="molecule type" value="Genomic_DNA"/>
</dbReference>
<reference evidence="1" key="1">
    <citation type="submission" date="2021-01" db="EMBL/GenBank/DDBJ databases">
        <title>Phytophthora aleatoria, a newly-described species from Pinus radiata is distinct from Phytophthora cactorum isolates based on comparative genomics.</title>
        <authorList>
            <person name="Mcdougal R."/>
            <person name="Panda P."/>
            <person name="Williams N."/>
            <person name="Studholme D.J."/>
        </authorList>
    </citation>
    <scope>NUCLEOTIDE SEQUENCE</scope>
    <source>
        <strain evidence="1">NZFS 4037</strain>
    </source>
</reference>
<dbReference type="Proteomes" id="UP000709295">
    <property type="component" value="Unassembled WGS sequence"/>
</dbReference>
<proteinExistence type="predicted"/>
<organism evidence="1 2">
    <name type="scientific">Phytophthora aleatoria</name>
    <dbReference type="NCBI Taxonomy" id="2496075"/>
    <lineage>
        <taxon>Eukaryota</taxon>
        <taxon>Sar</taxon>
        <taxon>Stramenopiles</taxon>
        <taxon>Oomycota</taxon>
        <taxon>Peronosporomycetes</taxon>
        <taxon>Peronosporales</taxon>
        <taxon>Peronosporaceae</taxon>
        <taxon>Phytophthora</taxon>
    </lineage>
</organism>
<sequence length="135" mass="14935">ISIHAPTKEEEECCGVRTTKSGFNFSGHDYSSSHVSHHSDGRQGIQPRKSCVIQGRIFACLLRGRMCRCASTAQVSLLQMKTSSMGRMKGAYITYTSRPKTKLLSTHTCTYATGWTTLLRRKGIYGGTMVSCPQH</sequence>